<dbReference type="RefSeq" id="XP_005824368.1">
    <property type="nucleotide sequence ID" value="XM_005824311.1"/>
</dbReference>
<evidence type="ECO:0000313" key="2">
    <source>
        <dbReference type="EnsemblProtists" id="EKX37388"/>
    </source>
</evidence>
<dbReference type="KEGG" id="gtt:GUITHDRAFT_145083"/>
<reference evidence="2" key="3">
    <citation type="submission" date="2016-03" db="UniProtKB">
        <authorList>
            <consortium name="EnsemblProtists"/>
        </authorList>
    </citation>
    <scope>IDENTIFICATION</scope>
</reference>
<dbReference type="Proteomes" id="UP000011087">
    <property type="component" value="Unassembled WGS sequence"/>
</dbReference>
<dbReference type="GeneID" id="17294115"/>
<protein>
    <submittedName>
        <fullName evidence="1 2">Uncharacterized protein</fullName>
    </submittedName>
</protein>
<keyword evidence="3" id="KW-1185">Reference proteome</keyword>
<dbReference type="PaxDb" id="55529-EKX37388"/>
<dbReference type="AlphaFoldDB" id="L1IM88"/>
<name>L1IM88_GUITC</name>
<evidence type="ECO:0000313" key="3">
    <source>
        <dbReference type="Proteomes" id="UP000011087"/>
    </source>
</evidence>
<dbReference type="EnsemblProtists" id="EKX37388">
    <property type="protein sequence ID" value="EKX37388"/>
    <property type="gene ID" value="GUITHDRAFT_145083"/>
</dbReference>
<sequence>MPSLVDLLINGDASSHSLLAGKTKVGLLLTLQVAISNLYKVLSAVVSWDPLRSDMSEKRLGECARPSKQVPRRRHSELIMKTHPPASPARSLRAPNDSARMTAVGEQRRPQVMASGCILMQHSAHQMTSCNCRRCLARIQSELLASFEEARAQGHIVVTSQRQEKAAGQAQGWRRRDA</sequence>
<dbReference type="EMBL" id="JH993060">
    <property type="protein sequence ID" value="EKX37388.1"/>
    <property type="molecule type" value="Genomic_DNA"/>
</dbReference>
<gene>
    <name evidence="1" type="ORF">GUITHDRAFT_145083</name>
</gene>
<proteinExistence type="predicted"/>
<reference evidence="1 3" key="1">
    <citation type="journal article" date="2012" name="Nature">
        <title>Algal genomes reveal evolutionary mosaicism and the fate of nucleomorphs.</title>
        <authorList>
            <consortium name="DOE Joint Genome Institute"/>
            <person name="Curtis B.A."/>
            <person name="Tanifuji G."/>
            <person name="Burki F."/>
            <person name="Gruber A."/>
            <person name="Irimia M."/>
            <person name="Maruyama S."/>
            <person name="Arias M.C."/>
            <person name="Ball S.G."/>
            <person name="Gile G.H."/>
            <person name="Hirakawa Y."/>
            <person name="Hopkins J.F."/>
            <person name="Kuo A."/>
            <person name="Rensing S.A."/>
            <person name="Schmutz J."/>
            <person name="Symeonidi A."/>
            <person name="Elias M."/>
            <person name="Eveleigh R.J."/>
            <person name="Herman E.K."/>
            <person name="Klute M.J."/>
            <person name="Nakayama T."/>
            <person name="Obornik M."/>
            <person name="Reyes-Prieto A."/>
            <person name="Armbrust E.V."/>
            <person name="Aves S.J."/>
            <person name="Beiko R.G."/>
            <person name="Coutinho P."/>
            <person name="Dacks J.B."/>
            <person name="Durnford D.G."/>
            <person name="Fast N.M."/>
            <person name="Green B.R."/>
            <person name="Grisdale C.J."/>
            <person name="Hempel F."/>
            <person name="Henrissat B."/>
            <person name="Hoppner M.P."/>
            <person name="Ishida K."/>
            <person name="Kim E."/>
            <person name="Koreny L."/>
            <person name="Kroth P.G."/>
            <person name="Liu Y."/>
            <person name="Malik S.B."/>
            <person name="Maier U.G."/>
            <person name="McRose D."/>
            <person name="Mock T."/>
            <person name="Neilson J.A."/>
            <person name="Onodera N.T."/>
            <person name="Poole A.M."/>
            <person name="Pritham E.J."/>
            <person name="Richards T.A."/>
            <person name="Rocap G."/>
            <person name="Roy S.W."/>
            <person name="Sarai C."/>
            <person name="Schaack S."/>
            <person name="Shirato S."/>
            <person name="Slamovits C.H."/>
            <person name="Spencer D.F."/>
            <person name="Suzuki S."/>
            <person name="Worden A.Z."/>
            <person name="Zauner S."/>
            <person name="Barry K."/>
            <person name="Bell C."/>
            <person name="Bharti A.K."/>
            <person name="Crow J.A."/>
            <person name="Grimwood J."/>
            <person name="Kramer R."/>
            <person name="Lindquist E."/>
            <person name="Lucas S."/>
            <person name="Salamov A."/>
            <person name="McFadden G.I."/>
            <person name="Lane C.E."/>
            <person name="Keeling P.J."/>
            <person name="Gray M.W."/>
            <person name="Grigoriev I.V."/>
            <person name="Archibald J.M."/>
        </authorList>
    </citation>
    <scope>NUCLEOTIDE SEQUENCE</scope>
    <source>
        <strain evidence="1 3">CCMP2712</strain>
    </source>
</reference>
<organism evidence="1">
    <name type="scientific">Guillardia theta (strain CCMP2712)</name>
    <name type="common">Cryptophyte</name>
    <dbReference type="NCBI Taxonomy" id="905079"/>
    <lineage>
        <taxon>Eukaryota</taxon>
        <taxon>Cryptophyceae</taxon>
        <taxon>Pyrenomonadales</taxon>
        <taxon>Geminigeraceae</taxon>
        <taxon>Guillardia</taxon>
    </lineage>
</organism>
<accession>L1IM88</accession>
<evidence type="ECO:0000313" key="1">
    <source>
        <dbReference type="EMBL" id="EKX37388.1"/>
    </source>
</evidence>
<reference evidence="3" key="2">
    <citation type="submission" date="2012-11" db="EMBL/GenBank/DDBJ databases">
        <authorList>
            <person name="Kuo A."/>
            <person name="Curtis B.A."/>
            <person name="Tanifuji G."/>
            <person name="Burki F."/>
            <person name="Gruber A."/>
            <person name="Irimia M."/>
            <person name="Maruyama S."/>
            <person name="Arias M.C."/>
            <person name="Ball S.G."/>
            <person name="Gile G.H."/>
            <person name="Hirakawa Y."/>
            <person name="Hopkins J.F."/>
            <person name="Rensing S.A."/>
            <person name="Schmutz J."/>
            <person name="Symeonidi A."/>
            <person name="Elias M."/>
            <person name="Eveleigh R.J."/>
            <person name="Herman E.K."/>
            <person name="Klute M.J."/>
            <person name="Nakayama T."/>
            <person name="Obornik M."/>
            <person name="Reyes-Prieto A."/>
            <person name="Armbrust E.V."/>
            <person name="Aves S.J."/>
            <person name="Beiko R.G."/>
            <person name="Coutinho P."/>
            <person name="Dacks J.B."/>
            <person name="Durnford D.G."/>
            <person name="Fast N.M."/>
            <person name="Green B.R."/>
            <person name="Grisdale C."/>
            <person name="Hempe F."/>
            <person name="Henrissat B."/>
            <person name="Hoppner M.P."/>
            <person name="Ishida K.-I."/>
            <person name="Kim E."/>
            <person name="Koreny L."/>
            <person name="Kroth P.G."/>
            <person name="Liu Y."/>
            <person name="Malik S.-B."/>
            <person name="Maier U.G."/>
            <person name="McRose D."/>
            <person name="Mock T."/>
            <person name="Neilson J.A."/>
            <person name="Onodera N.T."/>
            <person name="Poole A.M."/>
            <person name="Pritham E.J."/>
            <person name="Richards T.A."/>
            <person name="Rocap G."/>
            <person name="Roy S.W."/>
            <person name="Sarai C."/>
            <person name="Schaack S."/>
            <person name="Shirato S."/>
            <person name="Slamovits C.H."/>
            <person name="Spencer D.F."/>
            <person name="Suzuki S."/>
            <person name="Worden A.Z."/>
            <person name="Zauner S."/>
            <person name="Barry K."/>
            <person name="Bell C."/>
            <person name="Bharti A.K."/>
            <person name="Crow J.A."/>
            <person name="Grimwood J."/>
            <person name="Kramer R."/>
            <person name="Lindquist E."/>
            <person name="Lucas S."/>
            <person name="Salamov A."/>
            <person name="McFadden G.I."/>
            <person name="Lane C.E."/>
            <person name="Keeling P.J."/>
            <person name="Gray M.W."/>
            <person name="Grigoriev I.V."/>
            <person name="Archibald J.M."/>
        </authorList>
    </citation>
    <scope>NUCLEOTIDE SEQUENCE</scope>
    <source>
        <strain evidence="3">CCMP2712</strain>
    </source>
</reference>
<dbReference type="HOGENOM" id="CLU_1513355_0_0_1"/>